<dbReference type="PANTHER" id="PTHR43297">
    <property type="entry name" value="OLIGOPEPTIDE TRANSPORT ATP-BINDING PROTEIN APPD"/>
    <property type="match status" value="1"/>
</dbReference>
<dbReference type="EMBL" id="CP002581">
    <property type="protein sequence ID" value="AJK50129.1"/>
    <property type="molecule type" value="Genomic_DNA"/>
</dbReference>
<reference evidence="10 11" key="2">
    <citation type="journal article" date="2016" name="Appl. Microbiol. Biotechnol.">
        <title>Mutations improving production and secretion of extracellular lipase by Burkholderia glumae PG1.</title>
        <authorList>
            <person name="Knapp A."/>
            <person name="Voget S."/>
            <person name="Gao R."/>
            <person name="Zaburannyi N."/>
            <person name="Krysciak D."/>
            <person name="Breuer M."/>
            <person name="Hauer B."/>
            <person name="Streit W.R."/>
            <person name="Muller R."/>
            <person name="Daniel R."/>
            <person name="Jaeger K.E."/>
        </authorList>
    </citation>
    <scope>NUCLEOTIDE SEQUENCE [LARGE SCALE GENOMIC DNA]</scope>
    <source>
        <strain evidence="10 11">PG1</strain>
    </source>
</reference>
<dbReference type="HOGENOM" id="CLU_000604_86_2_4"/>
<comment type="similarity">
    <text evidence="2">Belongs to the ABC transporter superfamily.</text>
</comment>
<dbReference type="Gene3D" id="3.40.50.300">
    <property type="entry name" value="P-loop containing nucleotide triphosphate hydrolases"/>
    <property type="match status" value="2"/>
</dbReference>
<dbReference type="PANTHER" id="PTHR43297:SF2">
    <property type="entry name" value="DIPEPTIDE TRANSPORT ATP-BINDING PROTEIN DPPD"/>
    <property type="match status" value="1"/>
</dbReference>
<evidence type="ECO:0000256" key="2">
    <source>
        <dbReference type="ARBA" id="ARBA00005417"/>
    </source>
</evidence>
<keyword evidence="5" id="KW-0997">Cell inner membrane</keyword>
<feature type="domain" description="ABC transporter" evidence="9">
    <location>
        <begin position="6"/>
        <end position="257"/>
    </location>
</feature>
<keyword evidence="11" id="KW-1185">Reference proteome</keyword>
<reference evidence="11" key="1">
    <citation type="submission" date="2011-03" db="EMBL/GenBank/DDBJ databases">
        <authorList>
            <person name="Voget S."/>
            <person name="Streit W.R."/>
            <person name="Jaeger K.E."/>
            <person name="Daniel R."/>
        </authorList>
    </citation>
    <scope>NUCLEOTIDE SEQUENCE [LARGE SCALE GENOMIC DNA]</scope>
    <source>
        <strain evidence="11">PG1</strain>
    </source>
</reference>
<dbReference type="PROSITE" id="PS00211">
    <property type="entry name" value="ABC_TRANSPORTER_1"/>
    <property type="match status" value="2"/>
</dbReference>
<dbReference type="GO" id="GO:0016887">
    <property type="term" value="F:ATP hydrolysis activity"/>
    <property type="evidence" value="ECO:0007669"/>
    <property type="project" value="InterPro"/>
</dbReference>
<feature type="domain" description="ABC transporter" evidence="9">
    <location>
        <begin position="278"/>
        <end position="518"/>
    </location>
</feature>
<dbReference type="InterPro" id="IPR003439">
    <property type="entry name" value="ABC_transporter-like_ATP-bd"/>
</dbReference>
<dbReference type="GO" id="GO:0015833">
    <property type="term" value="P:peptide transport"/>
    <property type="evidence" value="ECO:0007669"/>
    <property type="project" value="InterPro"/>
</dbReference>
<evidence type="ECO:0000256" key="4">
    <source>
        <dbReference type="ARBA" id="ARBA00022475"/>
    </source>
</evidence>
<dbReference type="KEGG" id="bgp:BGL_2c20650"/>
<dbReference type="Pfam" id="PF00005">
    <property type="entry name" value="ABC_tran"/>
    <property type="match status" value="2"/>
</dbReference>
<evidence type="ECO:0000259" key="9">
    <source>
        <dbReference type="PROSITE" id="PS50893"/>
    </source>
</evidence>
<dbReference type="RefSeq" id="WP_042628440.1">
    <property type="nucleotide sequence ID" value="NZ_CP002581.1"/>
</dbReference>
<evidence type="ECO:0000256" key="5">
    <source>
        <dbReference type="ARBA" id="ARBA00022519"/>
    </source>
</evidence>
<dbReference type="InterPro" id="IPR003593">
    <property type="entry name" value="AAA+_ATPase"/>
</dbReference>
<protein>
    <submittedName>
        <fullName evidence="10">ABC transporter, ATP-binding protein</fullName>
    </submittedName>
</protein>
<dbReference type="PROSITE" id="PS50893">
    <property type="entry name" value="ABC_TRANSPORTER_2"/>
    <property type="match status" value="2"/>
</dbReference>
<gene>
    <name evidence="10" type="ORF">BGL_2c20650</name>
</gene>
<proteinExistence type="inferred from homology"/>
<keyword evidence="4" id="KW-1003">Cell membrane</keyword>
<evidence type="ECO:0000313" key="10">
    <source>
        <dbReference type="EMBL" id="AJK50129.1"/>
    </source>
</evidence>
<dbReference type="SUPFAM" id="SSF52540">
    <property type="entry name" value="P-loop containing nucleoside triphosphate hydrolases"/>
    <property type="match status" value="2"/>
</dbReference>
<name>A0A0B6S6P6_BURPL</name>
<sequence>MNDIVLEIERLAIGLPPGASRRHAVRDVSLRLRAGRTLCVVGESGSGKSMLANAIIGLLPGPGIVASAGRILFGGADLLRLDAGRMRALRGRRIGMVFQEPMSALDPLMRIGAQLGEGLDAHLALPPAPRRARLLAALREAGLDDPQRWLDCYPFQLSGGQRQRVLIAGAMLLEPALLIADEPTTALDVTTQAHILRNLRAMQRRCGTALLFITHDLGVAAQIGDELAVMLDGEIVESGPLGQVLSAPSHAYTRRLVAAMPDGARRSPPTIRHEAPVLEVSGLRKAYRAGAWPWRRRAAVDAVRDVGFVLHRGETLGLVGESGSGKSTVGRCVAGLATRDAGRVVFAGGGAAPAKGRIQMVFQDPQASLNPRRSVGASIAAGPIAQGLAPADARRRAAELLELIGLDAAAATRYPHAFSGGQRQRIAIARALATEPDLLIADEPLSALDMPVQAQVLALLAEVQARFGLSMLFITHDLRVAAAVCDTLAVMRGGEIVEYGEAARVLAQPAHPYTRALIDAVPVMPATPRGGHERKA</sequence>
<dbReference type="InterPro" id="IPR013563">
    <property type="entry name" value="Oligopep_ABC_C"/>
</dbReference>
<keyword evidence="6" id="KW-0547">Nucleotide-binding</keyword>
<evidence type="ECO:0000256" key="8">
    <source>
        <dbReference type="ARBA" id="ARBA00023136"/>
    </source>
</evidence>
<keyword evidence="3" id="KW-0813">Transport</keyword>
<evidence type="ECO:0000256" key="7">
    <source>
        <dbReference type="ARBA" id="ARBA00022840"/>
    </source>
</evidence>
<dbReference type="Pfam" id="PF08352">
    <property type="entry name" value="oligo_HPY"/>
    <property type="match status" value="2"/>
</dbReference>
<dbReference type="GO" id="GO:0005886">
    <property type="term" value="C:plasma membrane"/>
    <property type="evidence" value="ECO:0007669"/>
    <property type="project" value="UniProtKB-SubCell"/>
</dbReference>
<dbReference type="NCBIfam" id="NF007739">
    <property type="entry name" value="PRK10419.1"/>
    <property type="match status" value="2"/>
</dbReference>
<evidence type="ECO:0000313" key="11">
    <source>
        <dbReference type="Proteomes" id="UP000031838"/>
    </source>
</evidence>
<dbReference type="Proteomes" id="UP000031838">
    <property type="component" value="Chromosome 2"/>
</dbReference>
<dbReference type="GO" id="GO:0005524">
    <property type="term" value="F:ATP binding"/>
    <property type="evidence" value="ECO:0007669"/>
    <property type="project" value="UniProtKB-KW"/>
</dbReference>
<dbReference type="SMART" id="SM00382">
    <property type="entry name" value="AAA"/>
    <property type="match status" value="2"/>
</dbReference>
<dbReference type="AlphaFoldDB" id="A0A0B6S6P6"/>
<dbReference type="NCBIfam" id="NF008453">
    <property type="entry name" value="PRK11308.1"/>
    <property type="match status" value="2"/>
</dbReference>
<keyword evidence="7 10" id="KW-0067">ATP-binding</keyword>
<organism evidence="10 11">
    <name type="scientific">Burkholderia plantarii</name>
    <dbReference type="NCBI Taxonomy" id="41899"/>
    <lineage>
        <taxon>Bacteria</taxon>
        <taxon>Pseudomonadati</taxon>
        <taxon>Pseudomonadota</taxon>
        <taxon>Betaproteobacteria</taxon>
        <taxon>Burkholderiales</taxon>
        <taxon>Burkholderiaceae</taxon>
        <taxon>Burkholderia</taxon>
    </lineage>
</organism>
<evidence type="ECO:0000256" key="6">
    <source>
        <dbReference type="ARBA" id="ARBA00022741"/>
    </source>
</evidence>
<dbReference type="InterPro" id="IPR027417">
    <property type="entry name" value="P-loop_NTPase"/>
</dbReference>
<dbReference type="CDD" id="cd03257">
    <property type="entry name" value="ABC_NikE_OppD_transporters"/>
    <property type="match status" value="2"/>
</dbReference>
<dbReference type="InterPro" id="IPR050388">
    <property type="entry name" value="ABC_Ni/Peptide_Import"/>
</dbReference>
<dbReference type="InterPro" id="IPR017871">
    <property type="entry name" value="ABC_transporter-like_CS"/>
</dbReference>
<comment type="subcellular location">
    <subcellularLocation>
        <location evidence="1">Cell inner membrane</location>
        <topology evidence="1">Peripheral membrane protein</topology>
    </subcellularLocation>
</comment>
<evidence type="ECO:0000256" key="3">
    <source>
        <dbReference type="ARBA" id="ARBA00022448"/>
    </source>
</evidence>
<keyword evidence="8" id="KW-0472">Membrane</keyword>
<accession>A0A0B6S6P6</accession>
<evidence type="ECO:0000256" key="1">
    <source>
        <dbReference type="ARBA" id="ARBA00004417"/>
    </source>
</evidence>